<evidence type="ECO:0000256" key="1">
    <source>
        <dbReference type="SAM" id="MobiDB-lite"/>
    </source>
</evidence>
<reference evidence="2" key="1">
    <citation type="journal article" date="2021" name="PeerJ">
        <title>Extensive microbial diversity within the chicken gut microbiome revealed by metagenomics and culture.</title>
        <authorList>
            <person name="Gilroy R."/>
            <person name="Ravi A."/>
            <person name="Getino M."/>
            <person name="Pursley I."/>
            <person name="Horton D.L."/>
            <person name="Alikhan N.F."/>
            <person name="Baker D."/>
            <person name="Gharbi K."/>
            <person name="Hall N."/>
            <person name="Watson M."/>
            <person name="Adriaenssens E.M."/>
            <person name="Foster-Nyarko E."/>
            <person name="Jarju S."/>
            <person name="Secka A."/>
            <person name="Antonio M."/>
            <person name="Oren A."/>
            <person name="Chaudhuri R.R."/>
            <person name="La Ragione R."/>
            <person name="Hildebrand F."/>
            <person name="Pallen M.J."/>
        </authorList>
    </citation>
    <scope>NUCLEOTIDE SEQUENCE</scope>
    <source>
        <strain evidence="2">G3-2149</strain>
    </source>
</reference>
<dbReference type="Proteomes" id="UP000823865">
    <property type="component" value="Unassembled WGS sequence"/>
</dbReference>
<organism evidence="2 3">
    <name type="scientific">Candidatus Paraprevotella stercoravium</name>
    <dbReference type="NCBI Taxonomy" id="2838725"/>
    <lineage>
        <taxon>Bacteria</taxon>
        <taxon>Pseudomonadati</taxon>
        <taxon>Bacteroidota</taxon>
        <taxon>Bacteroidia</taxon>
        <taxon>Bacteroidales</taxon>
        <taxon>Prevotellaceae</taxon>
        <taxon>Paraprevotella</taxon>
    </lineage>
</organism>
<evidence type="ECO:0000313" key="3">
    <source>
        <dbReference type="Proteomes" id="UP000823865"/>
    </source>
</evidence>
<dbReference type="EMBL" id="JAHLFU010000179">
    <property type="protein sequence ID" value="MBU3853835.1"/>
    <property type="molecule type" value="Genomic_DNA"/>
</dbReference>
<evidence type="ECO:0000313" key="2">
    <source>
        <dbReference type="EMBL" id="MBU3853835.1"/>
    </source>
</evidence>
<feature type="region of interest" description="Disordered" evidence="1">
    <location>
        <begin position="26"/>
        <end position="62"/>
    </location>
</feature>
<accession>A0A9E2P3A0</accession>
<sequence length="62" mass="6693">MKKMYVAPSMKVVNLNMQVLLCGSPTDSPMNGMNDLPGEPGVSGAETSSNMWVSNTSSIWDR</sequence>
<feature type="compositionally biased region" description="Polar residues" evidence="1">
    <location>
        <begin position="45"/>
        <end position="62"/>
    </location>
</feature>
<name>A0A9E2P3A0_9BACT</name>
<gene>
    <name evidence="2" type="ORF">H9789_08495</name>
</gene>
<protein>
    <submittedName>
        <fullName evidence="2">Uncharacterized protein</fullName>
    </submittedName>
</protein>
<comment type="caution">
    <text evidence="2">The sequence shown here is derived from an EMBL/GenBank/DDBJ whole genome shotgun (WGS) entry which is preliminary data.</text>
</comment>
<proteinExistence type="predicted"/>
<dbReference type="AlphaFoldDB" id="A0A9E2P3A0"/>
<reference evidence="2" key="2">
    <citation type="submission" date="2021-04" db="EMBL/GenBank/DDBJ databases">
        <authorList>
            <person name="Gilroy R."/>
        </authorList>
    </citation>
    <scope>NUCLEOTIDE SEQUENCE</scope>
    <source>
        <strain evidence="2">G3-2149</strain>
    </source>
</reference>